<evidence type="ECO:0000256" key="3">
    <source>
        <dbReference type="ARBA" id="ARBA00023110"/>
    </source>
</evidence>
<evidence type="ECO:0000313" key="10">
    <source>
        <dbReference type="Proteomes" id="UP001363035"/>
    </source>
</evidence>
<organism evidence="9 10">
    <name type="scientific">Sphingobacterium tenebrionis</name>
    <dbReference type="NCBI Taxonomy" id="3111775"/>
    <lineage>
        <taxon>Bacteria</taxon>
        <taxon>Pseudomonadati</taxon>
        <taxon>Bacteroidota</taxon>
        <taxon>Sphingobacteriia</taxon>
        <taxon>Sphingobacteriales</taxon>
        <taxon>Sphingobacteriaceae</taxon>
        <taxon>Sphingobacterium</taxon>
    </lineage>
</organism>
<keyword evidence="4 5" id="KW-0413">Isomerase</keyword>
<dbReference type="Gene3D" id="3.10.50.40">
    <property type="match status" value="1"/>
</dbReference>
<dbReference type="Pfam" id="PF01346">
    <property type="entry name" value="FKBP_N"/>
    <property type="match status" value="1"/>
</dbReference>
<evidence type="ECO:0000313" key="9">
    <source>
        <dbReference type="EMBL" id="MEI5984484.1"/>
    </source>
</evidence>
<gene>
    <name evidence="9" type="ORF">VJ786_06165</name>
</gene>
<dbReference type="InterPro" id="IPR036944">
    <property type="entry name" value="PPIase_FKBP_N_sf"/>
</dbReference>
<dbReference type="InterPro" id="IPR000774">
    <property type="entry name" value="PPIase_FKBP_N"/>
</dbReference>
<evidence type="ECO:0000256" key="6">
    <source>
        <dbReference type="RuleBase" id="RU003915"/>
    </source>
</evidence>
<dbReference type="GO" id="GO:0003755">
    <property type="term" value="F:peptidyl-prolyl cis-trans isomerase activity"/>
    <property type="evidence" value="ECO:0007669"/>
    <property type="project" value="UniProtKB-EC"/>
</dbReference>
<dbReference type="EC" id="5.2.1.8" evidence="6"/>
<sequence>MKAFLISIFLLAGISLSQAQTLKTANDSLAYALGQDLAGYLKRMDLPVNSQILTNAFKDVLDGKKMLFDDTQKEEVIQKGMQRVSEEKQAKLKKAGADFLLQNKKVAGVKETADGIQYQVITEGKGLQPTLTDTVVIHYKGSLIDGTSFDSSYDRGEPITIQLEDMIEGWKRGVPLMKAGSKYKFFIPYQFGYGERASGPIPAYSTLIFEVELLEVRKEPLNEVKQAL</sequence>
<comment type="similarity">
    <text evidence="2 6">Belongs to the FKBP-type PPIase family.</text>
</comment>
<dbReference type="RefSeq" id="WP_134776613.1">
    <property type="nucleotide sequence ID" value="NZ_JAYLLN010000010.1"/>
</dbReference>
<evidence type="ECO:0000256" key="5">
    <source>
        <dbReference type="PROSITE-ProRule" id="PRU00277"/>
    </source>
</evidence>
<feature type="domain" description="PPIase FKBP-type" evidence="8">
    <location>
        <begin position="132"/>
        <end position="217"/>
    </location>
</feature>
<dbReference type="SUPFAM" id="SSF54534">
    <property type="entry name" value="FKBP-like"/>
    <property type="match status" value="1"/>
</dbReference>
<comment type="caution">
    <text evidence="9">The sequence shown here is derived from an EMBL/GenBank/DDBJ whole genome shotgun (WGS) entry which is preliminary data.</text>
</comment>
<dbReference type="InterPro" id="IPR001179">
    <property type="entry name" value="PPIase_FKBP_dom"/>
</dbReference>
<evidence type="ECO:0000256" key="1">
    <source>
        <dbReference type="ARBA" id="ARBA00000971"/>
    </source>
</evidence>
<reference evidence="9 10" key="1">
    <citation type="submission" date="2024-01" db="EMBL/GenBank/DDBJ databases">
        <title>Sphingobacterium tenebrionis sp. nov., a novel endophyte isolated from tenebrio molitor intestines.</title>
        <authorList>
            <person name="Zhang C."/>
        </authorList>
    </citation>
    <scope>NUCLEOTIDE SEQUENCE [LARGE SCALE GENOMIC DNA]</scope>
    <source>
        <strain evidence="9 10">PU5-4</strain>
    </source>
</reference>
<evidence type="ECO:0000259" key="8">
    <source>
        <dbReference type="PROSITE" id="PS50059"/>
    </source>
</evidence>
<evidence type="ECO:0000256" key="7">
    <source>
        <dbReference type="SAM" id="SignalP"/>
    </source>
</evidence>
<name>A0ABU8I4W8_9SPHI</name>
<evidence type="ECO:0000256" key="2">
    <source>
        <dbReference type="ARBA" id="ARBA00006577"/>
    </source>
</evidence>
<proteinExistence type="inferred from homology"/>
<dbReference type="Gene3D" id="1.10.287.460">
    <property type="entry name" value="Peptidyl-prolyl cis-trans isomerase, FKBP-type, N-terminal domain"/>
    <property type="match status" value="1"/>
</dbReference>
<feature type="chain" id="PRO_5047417220" description="Peptidyl-prolyl cis-trans isomerase" evidence="7">
    <location>
        <begin position="20"/>
        <end position="228"/>
    </location>
</feature>
<dbReference type="PANTHER" id="PTHR43811">
    <property type="entry name" value="FKBP-TYPE PEPTIDYL-PROLYL CIS-TRANS ISOMERASE FKPA"/>
    <property type="match status" value="1"/>
</dbReference>
<dbReference type="InterPro" id="IPR046357">
    <property type="entry name" value="PPIase_dom_sf"/>
</dbReference>
<keyword evidence="10" id="KW-1185">Reference proteome</keyword>
<evidence type="ECO:0000256" key="4">
    <source>
        <dbReference type="ARBA" id="ARBA00023235"/>
    </source>
</evidence>
<dbReference type="PROSITE" id="PS50059">
    <property type="entry name" value="FKBP_PPIASE"/>
    <property type="match status" value="1"/>
</dbReference>
<dbReference type="Proteomes" id="UP001363035">
    <property type="component" value="Unassembled WGS sequence"/>
</dbReference>
<comment type="catalytic activity">
    <reaction evidence="1 5 6">
        <text>[protein]-peptidylproline (omega=180) = [protein]-peptidylproline (omega=0)</text>
        <dbReference type="Rhea" id="RHEA:16237"/>
        <dbReference type="Rhea" id="RHEA-COMP:10747"/>
        <dbReference type="Rhea" id="RHEA-COMP:10748"/>
        <dbReference type="ChEBI" id="CHEBI:83833"/>
        <dbReference type="ChEBI" id="CHEBI:83834"/>
        <dbReference type="EC" id="5.2.1.8"/>
    </reaction>
</comment>
<keyword evidence="3 5" id="KW-0697">Rotamase</keyword>
<dbReference type="PANTHER" id="PTHR43811:SF19">
    <property type="entry name" value="39 KDA FK506-BINDING NUCLEAR PROTEIN"/>
    <property type="match status" value="1"/>
</dbReference>
<accession>A0ABU8I4W8</accession>
<feature type="signal peptide" evidence="7">
    <location>
        <begin position="1"/>
        <end position="19"/>
    </location>
</feature>
<dbReference type="EMBL" id="JAYLLN010000010">
    <property type="protein sequence ID" value="MEI5984484.1"/>
    <property type="molecule type" value="Genomic_DNA"/>
</dbReference>
<keyword evidence="7" id="KW-0732">Signal</keyword>
<protein>
    <recommendedName>
        <fullName evidence="6">Peptidyl-prolyl cis-trans isomerase</fullName>
        <ecNumber evidence="6">5.2.1.8</ecNumber>
    </recommendedName>
</protein>
<dbReference type="Pfam" id="PF00254">
    <property type="entry name" value="FKBP_C"/>
    <property type="match status" value="1"/>
</dbReference>